<dbReference type="InterPro" id="IPR002500">
    <property type="entry name" value="PAPS_reduct_dom"/>
</dbReference>
<accession>A0A1F4X3P4</accession>
<name>A0A1F4X3P4_UNCKA</name>
<sequence>MPKDKLRCYFDPYIEAIEFIKKNEPPEGYFLGFSGGKDSVVLEHLTKVSGVKYQSYYSATGIDPPEVVKFIKQNYPEVIFLRPEKSFYELIVKKGYPTKKFRWCCDALKKIPAKKIELKHRLMGLRAEESFKRRQKPRIDKFQKNIIYKPIFKFSEWEIWDYIEINNLKYCNLYDEGFNRIGCVVCPFICGKNQAKLLKHKNKWPKMYLAFERAMSKLFEARVWKDQKIKNSSKEEFIQNWYLGKN</sequence>
<dbReference type="InterPro" id="IPR014729">
    <property type="entry name" value="Rossmann-like_a/b/a_fold"/>
</dbReference>
<dbReference type="PANTHER" id="PTHR43196:SF2">
    <property type="entry name" value="PHOSPHOADENOSINE PHOSPHOSULFATE REDUCTASE"/>
    <property type="match status" value="1"/>
</dbReference>
<dbReference type="Pfam" id="PF01507">
    <property type="entry name" value="PAPS_reduct"/>
    <property type="match status" value="1"/>
</dbReference>
<evidence type="ECO:0000259" key="1">
    <source>
        <dbReference type="Pfam" id="PF01507"/>
    </source>
</evidence>
<dbReference type="PANTHER" id="PTHR43196">
    <property type="entry name" value="SULFATE ADENYLYLTRANSFERASE SUBUNIT 2"/>
    <property type="match status" value="1"/>
</dbReference>
<evidence type="ECO:0000313" key="3">
    <source>
        <dbReference type="Proteomes" id="UP000176815"/>
    </source>
</evidence>
<dbReference type="GO" id="GO:0003824">
    <property type="term" value="F:catalytic activity"/>
    <property type="evidence" value="ECO:0007669"/>
    <property type="project" value="InterPro"/>
</dbReference>
<dbReference type="Gene3D" id="3.40.50.620">
    <property type="entry name" value="HUPs"/>
    <property type="match status" value="1"/>
</dbReference>
<gene>
    <name evidence="2" type="ORF">A2619_02365</name>
</gene>
<dbReference type="InterPro" id="IPR050128">
    <property type="entry name" value="Sulfate_adenylyltrnsfr_sub2"/>
</dbReference>
<organism evidence="2 3">
    <name type="scientific">candidate division WWE3 bacterium RIFOXYD1_FULL_39_9</name>
    <dbReference type="NCBI Taxonomy" id="1802649"/>
    <lineage>
        <taxon>Bacteria</taxon>
        <taxon>Katanobacteria</taxon>
    </lineage>
</organism>
<dbReference type="Proteomes" id="UP000176815">
    <property type="component" value="Unassembled WGS sequence"/>
</dbReference>
<protein>
    <recommendedName>
        <fullName evidence="1">Phosphoadenosine phosphosulphate reductase domain-containing protein</fullName>
    </recommendedName>
</protein>
<dbReference type="AlphaFoldDB" id="A0A1F4X3P4"/>
<comment type="caution">
    <text evidence="2">The sequence shown here is derived from an EMBL/GenBank/DDBJ whole genome shotgun (WGS) entry which is preliminary data.</text>
</comment>
<evidence type="ECO:0000313" key="2">
    <source>
        <dbReference type="EMBL" id="OGC76275.1"/>
    </source>
</evidence>
<dbReference type="SUPFAM" id="SSF52402">
    <property type="entry name" value="Adenine nucleotide alpha hydrolases-like"/>
    <property type="match status" value="1"/>
</dbReference>
<dbReference type="EMBL" id="MEWG01000047">
    <property type="protein sequence ID" value="OGC76275.1"/>
    <property type="molecule type" value="Genomic_DNA"/>
</dbReference>
<feature type="domain" description="Phosphoadenosine phosphosulphate reductase" evidence="1">
    <location>
        <begin position="30"/>
        <end position="187"/>
    </location>
</feature>
<reference evidence="2 3" key="1">
    <citation type="journal article" date="2016" name="Nat. Commun.">
        <title>Thousands of microbial genomes shed light on interconnected biogeochemical processes in an aquifer system.</title>
        <authorList>
            <person name="Anantharaman K."/>
            <person name="Brown C.T."/>
            <person name="Hug L.A."/>
            <person name="Sharon I."/>
            <person name="Castelle C.J."/>
            <person name="Probst A.J."/>
            <person name="Thomas B.C."/>
            <person name="Singh A."/>
            <person name="Wilkins M.J."/>
            <person name="Karaoz U."/>
            <person name="Brodie E.L."/>
            <person name="Williams K.H."/>
            <person name="Hubbard S.S."/>
            <person name="Banfield J.F."/>
        </authorList>
    </citation>
    <scope>NUCLEOTIDE SEQUENCE [LARGE SCALE GENOMIC DNA]</scope>
</reference>
<proteinExistence type="predicted"/>